<dbReference type="Proteomes" id="UP000619260">
    <property type="component" value="Unassembled WGS sequence"/>
</dbReference>
<dbReference type="EMBL" id="BOPF01000035">
    <property type="protein sequence ID" value="GIJ50340.1"/>
    <property type="molecule type" value="Genomic_DNA"/>
</dbReference>
<gene>
    <name evidence="2" type="ORF">Val02_72260</name>
</gene>
<name>A0A8J3YV00_9ACTN</name>
<dbReference type="AlphaFoldDB" id="A0A8J3YV00"/>
<keyword evidence="3" id="KW-1185">Reference proteome</keyword>
<evidence type="ECO:0000256" key="1">
    <source>
        <dbReference type="SAM" id="MobiDB-lite"/>
    </source>
</evidence>
<organism evidence="2 3">
    <name type="scientific">Virgisporangium aliadipatigenens</name>
    <dbReference type="NCBI Taxonomy" id="741659"/>
    <lineage>
        <taxon>Bacteria</taxon>
        <taxon>Bacillati</taxon>
        <taxon>Actinomycetota</taxon>
        <taxon>Actinomycetes</taxon>
        <taxon>Micromonosporales</taxon>
        <taxon>Micromonosporaceae</taxon>
        <taxon>Virgisporangium</taxon>
    </lineage>
</organism>
<feature type="region of interest" description="Disordered" evidence="1">
    <location>
        <begin position="483"/>
        <end position="529"/>
    </location>
</feature>
<feature type="compositionally biased region" description="Pro residues" evidence="1">
    <location>
        <begin position="556"/>
        <end position="579"/>
    </location>
</feature>
<comment type="caution">
    <text evidence="2">The sequence shown here is derived from an EMBL/GenBank/DDBJ whole genome shotgun (WGS) entry which is preliminary data.</text>
</comment>
<sequence length="912" mass="95694">MATGIRNLFRVGERPTGIARRTVGNAVVLHADDGISARAQALALDVNEDPDNDVVVLDFGDAVPHGAWDAMAWHLPRRRRRGLRLVVVGTAGGSAPLAARWLSERLNRTVIAPDGDLVRGHTGQLFVRSAPGGGWLRFRPGQPAVWDAKRYPAPVWDHVAVDPRPSSATAEIEPLPAGVWIHDTRRPDVVDAHRERVTARLHPQRDVLTVLLGCPGTVALSLDDVVRFWRGLEPEVRHRVRFVCYGDVRVPEGDAVGQALADLLGANVACYTGVPVGGTRDPVIRTVLPDGMLGWSPFARELGYAPRQHPTARPLRPVVLSYRVPLRALDETAERVFWFAPDAVVEVVQAGLWVRTPAEPRDAERIRGAAADPRHGTIVYDDSGRAGPERMRELAADLAARVSGFETGAVLVPASVLAPPLRGTGRAEAVADVAEPTVRSAAVAPVDGDIPPDAAEPASSPVVPAPVIGPSLGYDPGGPADVPWPAALLPPAGHHGAVGPRADSDGDVGGGSGPTAGGAPTPAAAPATTPAWAEAPTVAVPVLAAPASEPDGEPPAALPPDPPGALPPAPSADPPPVPAPAAEVVRPVDVVVAAPVAPSAPRVGPWSTPARTSGENGPDPAPAGSTPSADGDGPASRAEAEAAVQPVPRGGAAAILPGRALTEERAWLRRRLSREFDVLASSVSRLMSEHPGLQAPGLSADDVLTDAVALRLYLTDRGPGVDGGLRAGRIGPHVPLARCAVSGLSRLPSFRGAGVYRTSPSGAQWRLFRGRRVVTDWGFINALTRPCAALEGDTDVLIWSMTARRTALLEPDDAAGVRDRVLFLPGTNFKILELREPAGAARGTVLMREIGTNEIDDSGRVDPDRVALDELAVTSMRRGIARWDAEEAVERTGPAARGRFRLLPGLIDRTPS</sequence>
<reference evidence="2" key="1">
    <citation type="submission" date="2021-01" db="EMBL/GenBank/DDBJ databases">
        <title>Whole genome shotgun sequence of Virgisporangium aliadipatigenens NBRC 105644.</title>
        <authorList>
            <person name="Komaki H."/>
            <person name="Tamura T."/>
        </authorList>
    </citation>
    <scope>NUCLEOTIDE SEQUENCE</scope>
    <source>
        <strain evidence="2">NBRC 105644</strain>
    </source>
</reference>
<feature type="region of interest" description="Disordered" evidence="1">
    <location>
        <begin position="545"/>
        <end position="581"/>
    </location>
</feature>
<evidence type="ECO:0000313" key="2">
    <source>
        <dbReference type="EMBL" id="GIJ50340.1"/>
    </source>
</evidence>
<accession>A0A8J3YV00</accession>
<feature type="compositionally biased region" description="Low complexity" evidence="1">
    <location>
        <begin position="517"/>
        <end position="529"/>
    </location>
</feature>
<dbReference type="Gene3D" id="3.90.176.10">
    <property type="entry name" value="Toxin ADP-ribosyltransferase, Chain A, domain 1"/>
    <property type="match status" value="1"/>
</dbReference>
<proteinExistence type="predicted"/>
<feature type="compositionally biased region" description="Gly residues" evidence="1">
    <location>
        <begin position="507"/>
        <end position="516"/>
    </location>
</feature>
<dbReference type="RefSeq" id="WP_203903783.1">
    <property type="nucleotide sequence ID" value="NZ_BOPF01000035.1"/>
</dbReference>
<protein>
    <submittedName>
        <fullName evidence="2">Uncharacterized protein</fullName>
    </submittedName>
</protein>
<evidence type="ECO:0000313" key="3">
    <source>
        <dbReference type="Proteomes" id="UP000619260"/>
    </source>
</evidence>
<feature type="region of interest" description="Disordered" evidence="1">
    <location>
        <begin position="598"/>
        <end position="649"/>
    </location>
</feature>